<accession>A0A382HQS0</accession>
<protein>
    <submittedName>
        <fullName evidence="1">Uncharacterized protein</fullName>
    </submittedName>
</protein>
<reference evidence="1" key="1">
    <citation type="submission" date="2018-05" db="EMBL/GenBank/DDBJ databases">
        <authorList>
            <person name="Lanie J.A."/>
            <person name="Ng W.-L."/>
            <person name="Kazmierczak K.M."/>
            <person name="Andrzejewski T.M."/>
            <person name="Davidsen T.M."/>
            <person name="Wayne K.J."/>
            <person name="Tettelin H."/>
            <person name="Glass J.I."/>
            <person name="Rusch D."/>
            <person name="Podicherti R."/>
            <person name="Tsui H.-C.T."/>
            <person name="Winkler M.E."/>
        </authorList>
    </citation>
    <scope>NUCLEOTIDE SEQUENCE</scope>
</reference>
<sequence length="29" mass="3243">MALLRPTSRQRFSTQNNLSISKALPVLIS</sequence>
<feature type="non-terminal residue" evidence="1">
    <location>
        <position position="29"/>
    </location>
</feature>
<dbReference type="AlphaFoldDB" id="A0A382HQS0"/>
<dbReference type="EMBL" id="UINC01062791">
    <property type="protein sequence ID" value="SVB89744.1"/>
    <property type="molecule type" value="Genomic_DNA"/>
</dbReference>
<proteinExistence type="predicted"/>
<evidence type="ECO:0000313" key="1">
    <source>
        <dbReference type="EMBL" id="SVB89744.1"/>
    </source>
</evidence>
<gene>
    <name evidence="1" type="ORF">METZ01_LOCUS242598</name>
</gene>
<name>A0A382HQS0_9ZZZZ</name>
<organism evidence="1">
    <name type="scientific">marine metagenome</name>
    <dbReference type="NCBI Taxonomy" id="408172"/>
    <lineage>
        <taxon>unclassified sequences</taxon>
        <taxon>metagenomes</taxon>
        <taxon>ecological metagenomes</taxon>
    </lineage>
</organism>